<sequence length="319" mass="36668">MYTFIDAITNSDSPKDFIPYVQRFVNENIKRGVDWDALYDELKETILPKDPDVATYFGVSLAQNTESYSNMIKALDVLPKTHTFDNYFIEDAVIYPDGRIVIVINGDESKLKYGRLIYTLFEKDKEPNIISPFETNIQVLLYQPEGNSMLGIFKYAGTKDDYSFTPKTAKENDKLELYVGIYLNKNGEKVGEKCIQYDSFAQAYNAEVKAGQIAEKKIKNAARNKHAQIEKVLVQKYGRKAFDAMEDFRPYIGMPEGIVREYKLVMKDVNFIAYGFVRVENGYKVYLPTRLFAMTASYINARFPRAIYTKNGKVAAIKW</sequence>
<protein>
    <submittedName>
        <fullName evidence="1">Uncharacterized protein</fullName>
    </submittedName>
</protein>
<dbReference type="EMBL" id="VZBT01000106">
    <property type="protein sequence ID" value="MQO05374.1"/>
    <property type="molecule type" value="Genomic_DNA"/>
</dbReference>
<comment type="caution">
    <text evidence="1">The sequence shown here is derived from an EMBL/GenBank/DDBJ whole genome shotgun (WGS) entry which is preliminary data.</text>
</comment>
<evidence type="ECO:0000313" key="2">
    <source>
        <dbReference type="Proteomes" id="UP000390763"/>
    </source>
</evidence>
<accession>A0AB35ZL29</accession>
<dbReference type="Proteomes" id="UP000390763">
    <property type="component" value="Unassembled WGS sequence"/>
</dbReference>
<proteinExistence type="predicted"/>
<organism evidence="1 2">
    <name type="scientific">Segatella copri</name>
    <dbReference type="NCBI Taxonomy" id="165179"/>
    <lineage>
        <taxon>Bacteria</taxon>
        <taxon>Pseudomonadati</taxon>
        <taxon>Bacteroidota</taxon>
        <taxon>Bacteroidia</taxon>
        <taxon>Bacteroidales</taxon>
        <taxon>Prevotellaceae</taxon>
        <taxon>Segatella</taxon>
    </lineage>
</organism>
<evidence type="ECO:0000313" key="1">
    <source>
        <dbReference type="EMBL" id="MQO05374.1"/>
    </source>
</evidence>
<dbReference type="AlphaFoldDB" id="A0AB35ZL29"/>
<name>A0AB35ZL29_9BACT</name>
<reference evidence="2" key="1">
    <citation type="submission" date="2019-09" db="EMBL/GenBank/DDBJ databases">
        <title>Distinct polysaccharide growth profiles of human intestinal Prevotella copri isolates.</title>
        <authorList>
            <person name="Fehlner-Peach H."/>
            <person name="Magnabosco C."/>
            <person name="Raghavan V."/>
            <person name="Scher J.U."/>
            <person name="Tett A."/>
            <person name="Cox L.M."/>
            <person name="Gottsegen C."/>
            <person name="Watters A."/>
            <person name="Wiltshire- Gordon J.D."/>
            <person name="Segata N."/>
            <person name="Bonneau R."/>
            <person name="Littman D.R."/>
        </authorList>
    </citation>
    <scope>NUCLEOTIDE SEQUENCE [LARGE SCALE GENOMIC DNA]</scope>
    <source>
        <strain evidence="2">iAK279</strain>
    </source>
</reference>
<dbReference type="RefSeq" id="WP_153093959.1">
    <property type="nucleotide sequence ID" value="NZ_VZBT01000106.1"/>
</dbReference>
<gene>
    <name evidence="1" type="ORF">F7D62_15025</name>
</gene>